<feature type="region of interest" description="Disordered" evidence="3">
    <location>
        <begin position="1"/>
        <end position="22"/>
    </location>
</feature>
<dbReference type="AlphaFoldDB" id="A0ABD3Q185"/>
<dbReference type="InterPro" id="IPR007719">
    <property type="entry name" value="PCS_N"/>
</dbReference>
<evidence type="ECO:0000313" key="6">
    <source>
        <dbReference type="Proteomes" id="UP001516023"/>
    </source>
</evidence>
<evidence type="ECO:0000256" key="1">
    <source>
        <dbReference type="ARBA" id="ARBA00012468"/>
    </source>
</evidence>
<dbReference type="InterPro" id="IPR038156">
    <property type="entry name" value="PCS_N_sf"/>
</dbReference>
<keyword evidence="6" id="KW-1185">Reference proteome</keyword>
<dbReference type="Proteomes" id="UP001516023">
    <property type="component" value="Unassembled WGS sequence"/>
</dbReference>
<protein>
    <recommendedName>
        <fullName evidence="1">glutathione gamma-glutamylcysteinyltransferase</fullName>
        <ecNumber evidence="1">2.3.2.15</ecNumber>
    </recommendedName>
</protein>
<accession>A0ABD3Q185</accession>
<sequence length="299" mass="33646">MPPQNITETSHSRGPTPLLDSNHQLVVPTPTRPPTTLFELFLFRVLFPTLGPLFLSYKCITDSFFRKTIGSVYTLVSSATSQPVSNEWYFQDKSLLSRLWTMESAKCYLNDQGEPQLEYQLREGYCGSATQRCVLKSLGYINVREQKGGESKPQLWCEHVTEMARESCHGAKEEVVLDTTIVEGGVSYEEFVKAIRDGLGNKNCRIACNFLRPALMGFAGWRIFPMNFLLGMMGGHFSPILGMLDVEEVDSPLVAIWDTNHKYNGAYFVPAKRLYDAVHAVDLSAHKHRALILVTKKGL</sequence>
<evidence type="ECO:0000313" key="5">
    <source>
        <dbReference type="EMBL" id="KAL3794183.1"/>
    </source>
</evidence>
<dbReference type="SUPFAM" id="SSF54001">
    <property type="entry name" value="Cysteine proteinases"/>
    <property type="match status" value="1"/>
</dbReference>
<dbReference type="InterPro" id="IPR038765">
    <property type="entry name" value="Papain-like_cys_pep_sf"/>
</dbReference>
<gene>
    <name evidence="5" type="ORF">HJC23_012890</name>
</gene>
<evidence type="ECO:0000259" key="4">
    <source>
        <dbReference type="Pfam" id="PF05023"/>
    </source>
</evidence>
<organism evidence="5 6">
    <name type="scientific">Cyclotella cryptica</name>
    <dbReference type="NCBI Taxonomy" id="29204"/>
    <lineage>
        <taxon>Eukaryota</taxon>
        <taxon>Sar</taxon>
        <taxon>Stramenopiles</taxon>
        <taxon>Ochrophyta</taxon>
        <taxon>Bacillariophyta</taxon>
        <taxon>Coscinodiscophyceae</taxon>
        <taxon>Thalassiosirophycidae</taxon>
        <taxon>Stephanodiscales</taxon>
        <taxon>Stephanodiscaceae</taxon>
        <taxon>Cyclotella</taxon>
    </lineage>
</organism>
<evidence type="ECO:0000256" key="2">
    <source>
        <dbReference type="ARBA" id="ARBA00022539"/>
    </source>
</evidence>
<comment type="caution">
    <text evidence="5">The sequence shown here is derived from an EMBL/GenBank/DDBJ whole genome shotgun (WGS) entry which is preliminary data.</text>
</comment>
<dbReference type="Pfam" id="PF05023">
    <property type="entry name" value="Phytochelatin"/>
    <property type="match status" value="1"/>
</dbReference>
<dbReference type="Gene3D" id="3.90.70.30">
    <property type="entry name" value="Phytochelatin synthase, N-terminal domain"/>
    <property type="match status" value="1"/>
</dbReference>
<keyword evidence="2" id="KW-0104">Cadmium</keyword>
<evidence type="ECO:0000256" key="3">
    <source>
        <dbReference type="SAM" id="MobiDB-lite"/>
    </source>
</evidence>
<proteinExistence type="predicted"/>
<name>A0ABD3Q185_9STRA</name>
<dbReference type="EMBL" id="JABMIG020000083">
    <property type="protein sequence ID" value="KAL3794183.1"/>
    <property type="molecule type" value="Genomic_DNA"/>
</dbReference>
<dbReference type="EC" id="2.3.2.15" evidence="1"/>
<reference evidence="5 6" key="1">
    <citation type="journal article" date="2020" name="G3 (Bethesda)">
        <title>Improved Reference Genome for Cyclotella cryptica CCMP332, a Model for Cell Wall Morphogenesis, Salinity Adaptation, and Lipid Production in Diatoms (Bacillariophyta).</title>
        <authorList>
            <person name="Roberts W.R."/>
            <person name="Downey K.M."/>
            <person name="Ruck E.C."/>
            <person name="Traller J.C."/>
            <person name="Alverson A.J."/>
        </authorList>
    </citation>
    <scope>NUCLEOTIDE SEQUENCE [LARGE SCALE GENOMIC DNA]</scope>
    <source>
        <strain evidence="5 6">CCMP332</strain>
    </source>
</reference>
<feature type="domain" description="Peptidase C83" evidence="4">
    <location>
        <begin position="95"/>
        <end position="289"/>
    </location>
</feature>
<dbReference type="GO" id="GO:0016756">
    <property type="term" value="F:glutathione gamma-glutamylcysteinyltransferase activity"/>
    <property type="evidence" value="ECO:0007669"/>
    <property type="project" value="UniProtKB-EC"/>
</dbReference>